<dbReference type="EMBL" id="JYHA01000028">
    <property type="protein sequence ID" value="KKB96748.1"/>
    <property type="molecule type" value="Genomic_DNA"/>
</dbReference>
<accession>A0A0F5MPL3</accession>
<gene>
    <name evidence="1" type="ORF">SZ25_00182</name>
</gene>
<sequence length="89" mass="10584">MYRLIHTTSQFLYDTSEGRHPGENFVFEKDKRAIGSTKILNFQQSTIKNKEKWILSLQFIFLEDKYRSRMTTPYLSQNFPRCLKNCGVV</sequence>
<name>A0A0F5MPL3_9RICK</name>
<evidence type="ECO:0000313" key="2">
    <source>
        <dbReference type="Proteomes" id="UP000033358"/>
    </source>
</evidence>
<keyword evidence="2" id="KW-1185">Reference proteome</keyword>
<organism evidence="1 2">
    <name type="scientific">Candidatus Arcanibacter lacustris</name>
    <dbReference type="NCBI Taxonomy" id="1607817"/>
    <lineage>
        <taxon>Bacteria</taxon>
        <taxon>Pseudomonadati</taxon>
        <taxon>Pseudomonadota</taxon>
        <taxon>Alphaproteobacteria</taxon>
        <taxon>Rickettsiales</taxon>
        <taxon>Candidatus Arcanibacter</taxon>
    </lineage>
</organism>
<reference evidence="1 2" key="1">
    <citation type="submission" date="2015-02" db="EMBL/GenBank/DDBJ databases">
        <title>Single cell genomics of a rare environmental alphaproteobacterium provides unique insights into Rickettsiaceae evolution.</title>
        <authorList>
            <person name="Martijn J."/>
            <person name="Schulz F."/>
            <person name="Zaremba-Niedzwiedzka K."/>
            <person name="Viklund J."/>
            <person name="Stepanauskas R."/>
            <person name="Andersson S.G.E."/>
            <person name="Horn M."/>
            <person name="Guy L."/>
            <person name="Ettema T.J.G."/>
        </authorList>
    </citation>
    <scope>NUCLEOTIDE SEQUENCE [LARGE SCALE GENOMIC DNA]</scope>
    <source>
        <strain evidence="1 2">SCGC AAA041-L04</strain>
    </source>
</reference>
<dbReference type="Proteomes" id="UP000033358">
    <property type="component" value="Unassembled WGS sequence"/>
</dbReference>
<protein>
    <submittedName>
        <fullName evidence="1">Uncharacterized protein</fullName>
    </submittedName>
</protein>
<evidence type="ECO:0000313" key="1">
    <source>
        <dbReference type="EMBL" id="KKB96748.1"/>
    </source>
</evidence>
<comment type="caution">
    <text evidence="1">The sequence shown here is derived from an EMBL/GenBank/DDBJ whole genome shotgun (WGS) entry which is preliminary data.</text>
</comment>
<dbReference type="AlphaFoldDB" id="A0A0F5MPL3"/>
<proteinExistence type="predicted"/>